<name>A0A9D2FFK8_9FIRM</name>
<accession>A0A9D2FFK8</accession>
<dbReference type="PANTHER" id="PTHR14969:SF13">
    <property type="entry name" value="AT30094P"/>
    <property type="match status" value="1"/>
</dbReference>
<evidence type="ECO:0000259" key="2">
    <source>
        <dbReference type="SMART" id="SM00014"/>
    </source>
</evidence>
<reference evidence="3" key="1">
    <citation type="journal article" date="2021" name="PeerJ">
        <title>Extensive microbial diversity within the chicken gut microbiome revealed by metagenomics and culture.</title>
        <authorList>
            <person name="Gilroy R."/>
            <person name="Ravi A."/>
            <person name="Getino M."/>
            <person name="Pursley I."/>
            <person name="Horton D.L."/>
            <person name="Alikhan N.F."/>
            <person name="Baker D."/>
            <person name="Gharbi K."/>
            <person name="Hall N."/>
            <person name="Watson M."/>
            <person name="Adriaenssens E.M."/>
            <person name="Foster-Nyarko E."/>
            <person name="Jarju S."/>
            <person name="Secka A."/>
            <person name="Antonio M."/>
            <person name="Oren A."/>
            <person name="Chaudhuri R.R."/>
            <person name="La Ragione R."/>
            <person name="Hildebrand F."/>
            <person name="Pallen M.J."/>
        </authorList>
    </citation>
    <scope>NUCLEOTIDE SEQUENCE</scope>
    <source>
        <strain evidence="3">ChiBcec16-3735</strain>
    </source>
</reference>
<dbReference type="InterPro" id="IPR036938">
    <property type="entry name" value="PAP2/HPO_sf"/>
</dbReference>
<gene>
    <name evidence="3" type="ORF">H9725_03430</name>
</gene>
<feature type="transmembrane region" description="Helical" evidence="1">
    <location>
        <begin position="146"/>
        <end position="165"/>
    </location>
</feature>
<dbReference type="Gene3D" id="1.20.144.10">
    <property type="entry name" value="Phosphatidic acid phosphatase type 2/haloperoxidase"/>
    <property type="match status" value="1"/>
</dbReference>
<dbReference type="SMART" id="SM00014">
    <property type="entry name" value="acidPPc"/>
    <property type="match status" value="1"/>
</dbReference>
<keyword evidence="1" id="KW-0472">Membrane</keyword>
<dbReference type="CDD" id="cd01610">
    <property type="entry name" value="PAP2_like"/>
    <property type="match status" value="1"/>
</dbReference>
<dbReference type="Proteomes" id="UP000824065">
    <property type="component" value="Unassembled WGS sequence"/>
</dbReference>
<feature type="transmembrane region" description="Helical" evidence="1">
    <location>
        <begin position="108"/>
        <end position="140"/>
    </location>
</feature>
<dbReference type="EMBL" id="DXBJ01000023">
    <property type="protein sequence ID" value="HIZ57623.1"/>
    <property type="molecule type" value="Genomic_DNA"/>
</dbReference>
<keyword evidence="1" id="KW-1133">Transmembrane helix</keyword>
<feature type="domain" description="Phosphatidic acid phosphatase type 2/haloperoxidase" evidence="2">
    <location>
        <begin position="53"/>
        <end position="163"/>
    </location>
</feature>
<keyword evidence="1" id="KW-0812">Transmembrane</keyword>
<dbReference type="InterPro" id="IPR000326">
    <property type="entry name" value="PAP2/HPO"/>
</dbReference>
<feature type="transmembrane region" description="Helical" evidence="1">
    <location>
        <begin position="29"/>
        <end position="48"/>
    </location>
</feature>
<evidence type="ECO:0000313" key="3">
    <source>
        <dbReference type="EMBL" id="HIZ57623.1"/>
    </source>
</evidence>
<proteinExistence type="predicted"/>
<comment type="caution">
    <text evidence="3">The sequence shown here is derived from an EMBL/GenBank/DDBJ whole genome shotgun (WGS) entry which is preliminary data.</text>
</comment>
<protein>
    <submittedName>
        <fullName evidence="3">Phosphatase PAP2 family protein</fullName>
    </submittedName>
</protein>
<feature type="transmembrane region" description="Helical" evidence="1">
    <location>
        <begin position="54"/>
        <end position="76"/>
    </location>
</feature>
<reference evidence="3" key="2">
    <citation type="submission" date="2021-04" db="EMBL/GenBank/DDBJ databases">
        <authorList>
            <person name="Gilroy R."/>
        </authorList>
    </citation>
    <scope>NUCLEOTIDE SEQUENCE</scope>
    <source>
        <strain evidence="3">ChiBcec16-3735</strain>
    </source>
</reference>
<dbReference type="PANTHER" id="PTHR14969">
    <property type="entry name" value="SPHINGOSINE-1-PHOSPHATE PHOSPHOHYDROLASE"/>
    <property type="match status" value="1"/>
</dbReference>
<organism evidence="3 4">
    <name type="scientific">Candidatus Faecalibacterium gallistercoris</name>
    <dbReference type="NCBI Taxonomy" id="2838579"/>
    <lineage>
        <taxon>Bacteria</taxon>
        <taxon>Bacillati</taxon>
        <taxon>Bacillota</taxon>
        <taxon>Clostridia</taxon>
        <taxon>Eubacteriales</taxon>
        <taxon>Oscillospiraceae</taxon>
        <taxon>Faecalibacterium</taxon>
    </lineage>
</organism>
<dbReference type="SUPFAM" id="SSF48317">
    <property type="entry name" value="Acid phosphatase/Vanadium-dependent haloperoxidase"/>
    <property type="match status" value="1"/>
</dbReference>
<evidence type="ECO:0000313" key="4">
    <source>
        <dbReference type="Proteomes" id="UP000824065"/>
    </source>
</evidence>
<sequence length="167" mass="17065">MRPAQYAKIYRWFAARPPALKALRLANRWLPLASAGAYAVLLAGLAAGECPLELLARAVLAPGAVFLGGSALRAALDRPRPYQQPGFVPLLPKDTLGRSFPSRHALSAGAIAAAWLPVCPAASALLGALTLALCAARVLAGVHTPADVLAGAALGFGLAALGMCLPL</sequence>
<dbReference type="AlphaFoldDB" id="A0A9D2FFK8"/>
<dbReference type="Pfam" id="PF01569">
    <property type="entry name" value="PAP2"/>
    <property type="match status" value="1"/>
</dbReference>
<evidence type="ECO:0000256" key="1">
    <source>
        <dbReference type="SAM" id="Phobius"/>
    </source>
</evidence>